<comment type="caution">
    <text evidence="2">The sequence shown here is derived from an EMBL/GenBank/DDBJ whole genome shotgun (WGS) entry which is preliminary data.</text>
</comment>
<keyword evidence="1" id="KW-0472">Membrane</keyword>
<keyword evidence="1" id="KW-0812">Transmembrane</keyword>
<dbReference type="Proteomes" id="UP000885664">
    <property type="component" value="Unassembled WGS sequence"/>
</dbReference>
<sequence>MYGPAKYAILILGAAVLAYLLTPLAVLFIEVVENPNAIGLEIIPLEVFTNQSALVEVVYKHNISISFNNLTIVLAGKTISFGDVKQGTYAKNITLSISSLQEMSETRISFVLAGIYPVSIEVKRT</sequence>
<reference evidence="2" key="1">
    <citation type="journal article" date="2020" name="mSystems">
        <title>Genome- and Community-Level Interaction Insights into Carbon Utilization and Element Cycling Functions of Hydrothermarchaeota in Hydrothermal Sediment.</title>
        <authorList>
            <person name="Zhou Z."/>
            <person name="Liu Y."/>
            <person name="Xu W."/>
            <person name="Pan J."/>
            <person name="Luo Z.H."/>
            <person name="Li M."/>
        </authorList>
    </citation>
    <scope>NUCLEOTIDE SEQUENCE [LARGE SCALE GENOMIC DNA]</scope>
    <source>
        <strain evidence="2">SpSt-1259</strain>
    </source>
</reference>
<feature type="transmembrane region" description="Helical" evidence="1">
    <location>
        <begin position="7"/>
        <end position="29"/>
    </location>
</feature>
<evidence type="ECO:0000313" key="2">
    <source>
        <dbReference type="EMBL" id="HEU98162.1"/>
    </source>
</evidence>
<dbReference type="EMBL" id="DSFE01000101">
    <property type="protein sequence ID" value="HEU98162.1"/>
    <property type="molecule type" value="Genomic_DNA"/>
</dbReference>
<keyword evidence="1" id="KW-1133">Transmembrane helix</keyword>
<dbReference type="AlphaFoldDB" id="A0A7C2UK00"/>
<proteinExistence type="predicted"/>
<gene>
    <name evidence="2" type="ORF">ENO36_04850</name>
</gene>
<name>A0A7C2UK00_9CREN</name>
<organism evidence="2">
    <name type="scientific">Fervidicoccus fontis</name>
    <dbReference type="NCBI Taxonomy" id="683846"/>
    <lineage>
        <taxon>Archaea</taxon>
        <taxon>Thermoproteota</taxon>
        <taxon>Thermoprotei</taxon>
        <taxon>Fervidicoccales</taxon>
        <taxon>Fervidicoccaceae</taxon>
        <taxon>Fervidicoccus</taxon>
    </lineage>
</organism>
<accession>A0A7C2UK00</accession>
<protein>
    <submittedName>
        <fullName evidence="2">Uncharacterized protein</fullName>
    </submittedName>
</protein>
<evidence type="ECO:0000256" key="1">
    <source>
        <dbReference type="SAM" id="Phobius"/>
    </source>
</evidence>